<reference evidence="3 4" key="1">
    <citation type="submission" date="2016-10" db="EMBL/GenBank/DDBJ databases">
        <authorList>
            <person name="de Groot N.N."/>
        </authorList>
    </citation>
    <scope>NUCLEOTIDE SEQUENCE [LARGE SCALE GENOMIC DNA]</scope>
    <source>
        <strain evidence="3 4">DSM 21800</strain>
    </source>
</reference>
<organism evidence="3 4">
    <name type="scientific">Microlunatus soli</name>
    <dbReference type="NCBI Taxonomy" id="630515"/>
    <lineage>
        <taxon>Bacteria</taxon>
        <taxon>Bacillati</taxon>
        <taxon>Actinomycetota</taxon>
        <taxon>Actinomycetes</taxon>
        <taxon>Propionibacteriales</taxon>
        <taxon>Propionibacteriaceae</taxon>
        <taxon>Microlunatus</taxon>
    </lineage>
</organism>
<evidence type="ECO:0000313" key="3">
    <source>
        <dbReference type="EMBL" id="SDT45351.1"/>
    </source>
</evidence>
<evidence type="ECO:0000256" key="1">
    <source>
        <dbReference type="RuleBase" id="RU362119"/>
    </source>
</evidence>
<dbReference type="Proteomes" id="UP000199103">
    <property type="component" value="Chromosome I"/>
</dbReference>
<dbReference type="InterPro" id="IPR029052">
    <property type="entry name" value="Metallo-depent_PP-like"/>
</dbReference>
<keyword evidence="4" id="KW-1185">Reference proteome</keyword>
<dbReference type="Pfam" id="PF02872">
    <property type="entry name" value="5_nucleotid_C"/>
    <property type="match status" value="1"/>
</dbReference>
<protein>
    <submittedName>
        <fullName evidence="3">5'-nucleotidase</fullName>
    </submittedName>
</protein>
<evidence type="ECO:0000313" key="4">
    <source>
        <dbReference type="Proteomes" id="UP000199103"/>
    </source>
</evidence>
<dbReference type="STRING" id="630515.SAMN04489812_5940"/>
<dbReference type="AlphaFoldDB" id="A0A1H2AHA2"/>
<dbReference type="GO" id="GO:0009166">
    <property type="term" value="P:nucleotide catabolic process"/>
    <property type="evidence" value="ECO:0007669"/>
    <property type="project" value="InterPro"/>
</dbReference>
<keyword evidence="1" id="KW-0378">Hydrolase</keyword>
<dbReference type="Gene3D" id="3.60.21.10">
    <property type="match status" value="1"/>
</dbReference>
<name>A0A1H2AHA2_9ACTN</name>
<feature type="domain" description="5'-Nucleotidase C-terminal" evidence="2">
    <location>
        <begin position="332"/>
        <end position="479"/>
    </location>
</feature>
<dbReference type="GO" id="GO:0000166">
    <property type="term" value="F:nucleotide binding"/>
    <property type="evidence" value="ECO:0007669"/>
    <property type="project" value="UniProtKB-KW"/>
</dbReference>
<dbReference type="InterPro" id="IPR008334">
    <property type="entry name" value="5'-Nucleotdase_C"/>
</dbReference>
<dbReference type="OrthoDB" id="1016457at2"/>
<dbReference type="RefSeq" id="WP_157683857.1">
    <property type="nucleotide sequence ID" value="NZ_LT629772.1"/>
</dbReference>
<dbReference type="Gene3D" id="3.90.780.10">
    <property type="entry name" value="5'-Nucleotidase, C-terminal domain"/>
    <property type="match status" value="1"/>
</dbReference>
<keyword evidence="1" id="KW-0547">Nucleotide-binding</keyword>
<dbReference type="InterPro" id="IPR006179">
    <property type="entry name" value="5_nucleotidase/apyrase"/>
</dbReference>
<proteinExistence type="inferred from homology"/>
<dbReference type="InterPro" id="IPR036907">
    <property type="entry name" value="5'-Nucleotdase_C_sf"/>
</dbReference>
<dbReference type="SUPFAM" id="SSF56300">
    <property type="entry name" value="Metallo-dependent phosphatases"/>
    <property type="match status" value="1"/>
</dbReference>
<dbReference type="SUPFAM" id="SSF55816">
    <property type="entry name" value="5'-nucleotidase (syn. UDP-sugar hydrolase), C-terminal domain"/>
    <property type="match status" value="1"/>
</dbReference>
<dbReference type="EMBL" id="LT629772">
    <property type="protein sequence ID" value="SDT45351.1"/>
    <property type="molecule type" value="Genomic_DNA"/>
</dbReference>
<dbReference type="PANTHER" id="PTHR11575">
    <property type="entry name" value="5'-NUCLEOTIDASE-RELATED"/>
    <property type="match status" value="1"/>
</dbReference>
<dbReference type="PANTHER" id="PTHR11575:SF24">
    <property type="entry name" value="5'-NUCLEOTIDASE"/>
    <property type="match status" value="1"/>
</dbReference>
<gene>
    <name evidence="3" type="ORF">SAMN04489812_5940</name>
</gene>
<accession>A0A1H2AHA2</accession>
<dbReference type="GO" id="GO:0016787">
    <property type="term" value="F:hydrolase activity"/>
    <property type="evidence" value="ECO:0007669"/>
    <property type="project" value="UniProtKB-KW"/>
</dbReference>
<sequence>MKRLRVLGPILVAMMIITVLTPGRAVARDRCGQDTPGPPKNNCTASLLYFNDAHDVRPVVTDGVSRGGVARLATVLRTDRQTEPYSATVFGGDLAGGTLFGGVYHGHPMVEAFDTIGIDVANFGQHDFDFGVANTRALMAKSDFDWVSSNLVDADGAPFSGLPWTVRQVGAFRVGFLGLTDAMDTTGADTGVDQRPVIEAARQALARMTAEQRPDVVVAVTQQGPEENAALIDQVPGVDLVLTEEVAEDRSVLTRHRGTWIAAPEGNIGSTIKIDIRRHGHRTMIIPSVLEVDGSVRPDPELQRLEDHYAADLEQRLGKRISTVRTALPLTDNAHRQGEVALGDLVADAFRSGAGFADGKPADVGWIQGGGLRAAVPAGDFTLASGYGVLPFGNKLIKVEATGEQLRSAVEQGLAGYQDLGGGFPQISGISYTFDPDRPVGARVTAITVGGKPLDLAASYTVAMTDYVYRGGDDVTAFADSTLLVDPATATIDADALNAFVGSLDVVDYRTDGRIIRS</sequence>
<dbReference type="PRINTS" id="PR01607">
    <property type="entry name" value="APYRASEFAMLY"/>
</dbReference>
<evidence type="ECO:0000259" key="2">
    <source>
        <dbReference type="Pfam" id="PF02872"/>
    </source>
</evidence>
<comment type="similarity">
    <text evidence="1">Belongs to the 5'-nucleotidase family.</text>
</comment>